<accession>A0ACD3QAX0</accession>
<dbReference type="Proteomes" id="UP000793456">
    <property type="component" value="Chromosome XXII"/>
</dbReference>
<organism evidence="1 2">
    <name type="scientific">Larimichthys crocea</name>
    <name type="common">Large yellow croaker</name>
    <name type="synonym">Pseudosciaena crocea</name>
    <dbReference type="NCBI Taxonomy" id="215358"/>
    <lineage>
        <taxon>Eukaryota</taxon>
        <taxon>Metazoa</taxon>
        <taxon>Chordata</taxon>
        <taxon>Craniata</taxon>
        <taxon>Vertebrata</taxon>
        <taxon>Euteleostomi</taxon>
        <taxon>Actinopterygii</taxon>
        <taxon>Neopterygii</taxon>
        <taxon>Teleostei</taxon>
        <taxon>Neoteleostei</taxon>
        <taxon>Acanthomorphata</taxon>
        <taxon>Eupercaria</taxon>
        <taxon>Sciaenidae</taxon>
        <taxon>Larimichthys</taxon>
    </lineage>
</organism>
<gene>
    <name evidence="1" type="ORF">E3U43_000613</name>
</gene>
<keyword evidence="2" id="KW-1185">Reference proteome</keyword>
<protein>
    <submittedName>
        <fullName evidence="1">Uncharacterized protein</fullName>
    </submittedName>
</protein>
<dbReference type="EMBL" id="CM011695">
    <property type="protein sequence ID" value="TMS03724.1"/>
    <property type="molecule type" value="Genomic_DNA"/>
</dbReference>
<name>A0ACD3QAX0_LARCR</name>
<reference evidence="1" key="1">
    <citation type="submission" date="2018-11" db="EMBL/GenBank/DDBJ databases">
        <title>The sequence and de novo assembly of Larimichthys crocea genome using PacBio and Hi-C technologies.</title>
        <authorList>
            <person name="Xu P."/>
            <person name="Chen B."/>
            <person name="Zhou Z."/>
            <person name="Ke Q."/>
            <person name="Wu Y."/>
            <person name="Bai H."/>
            <person name="Pu F."/>
        </authorList>
    </citation>
    <scope>NUCLEOTIDE SEQUENCE</scope>
    <source>
        <tissue evidence="1">Muscle</tissue>
    </source>
</reference>
<evidence type="ECO:0000313" key="2">
    <source>
        <dbReference type="Proteomes" id="UP000793456"/>
    </source>
</evidence>
<sequence>MTLDECLVQEKFVHKNLLPKKLVSLKEELCVTLQAKRTWNKIKSTIYSCRGIFNPVATLSITARIKNYMGSEIWSQPRTVVLYDVVKPSQPVLTALGSTADSVDVSWGGSSYSTCRLRYTLNRTHTWTKVPVSVPVHQDQTLTYTIKGLLPFTLYRAAVACREESGIWSDWSSDVTMRTLNRGVLQSRENRLWWIIPPSSHVEGTLEMIGIAMSQFLAHKEKSYSQLDLYAGDHILGYQVSYEPAKKQRPWDGIIQNVTEVTALLVVGEENCTVTVRAFNTAGYGPAAHLSIDTQRQNNVDPDESYMISVIPVYMHQCGSPQSLSASLQQGALMEVVKLKVVAVTKTTVTFVCVWQRKSGTIRVNGYRVMVRKDSERQKSLLTFPTLPLWPDQWQHTLPNLKPNTEYSLLLLADNVPRNSVEIREIISVRTDYDEVPVVATVTPLLLLAVVVFIFSILLRTVFKWYFFPPISSPRGSTAGQWLMDPNPQKTAERNILDIEDFQVTDVLGEKSLIMVCPNSRHSSEENLHEDTSLLLNRHLIIKTTEYVSNASVIMDHQLVSLQSLHPDYAVNCHHPDIVFFSEESRKAKAALLHQPHEVVALNSCFPQNEQEHRPCDLSETLYRKETDVTYRFHEFMLNTINLRVYQMTCETEHVDTSFLGKTDVQTLCGQTDCSYLICETNYIANSCCGAKAADEDKTSD</sequence>
<comment type="caution">
    <text evidence="1">The sequence shown here is derived from an EMBL/GenBank/DDBJ whole genome shotgun (WGS) entry which is preliminary data.</text>
</comment>
<proteinExistence type="predicted"/>
<evidence type="ECO:0000313" key="1">
    <source>
        <dbReference type="EMBL" id="TMS03724.1"/>
    </source>
</evidence>